<comment type="caution">
    <text evidence="3">The sequence shown here is derived from an EMBL/GenBank/DDBJ whole genome shotgun (WGS) entry which is preliminary data.</text>
</comment>
<dbReference type="Proteomes" id="UP001500466">
    <property type="component" value="Unassembled WGS sequence"/>
</dbReference>
<evidence type="ECO:0000313" key="3">
    <source>
        <dbReference type="EMBL" id="GAA4957911.1"/>
    </source>
</evidence>
<feature type="signal peptide" evidence="2">
    <location>
        <begin position="1"/>
        <end position="21"/>
    </location>
</feature>
<sequence>MTSTRTKAGVLLALFFPLAAACGGSGGGGDDRVASVGSPTATASAGGGATPKPGDEKEAMLRYAQCMRQNGVPAFPDPQFNGEGGVSLDLPEGTDPKAVDAAQGKCKDLMPNGGENQKVDPAVTEKLRQYAKCMREHGIPQFPDPAPNGGLQINNDQLGFGPDDPKFKAADEACAQYMPQPPGGGAGKATRNAGGNPGSGA</sequence>
<name>A0ABP9H0B2_9ACTN</name>
<dbReference type="PROSITE" id="PS51257">
    <property type="entry name" value="PROKAR_LIPOPROTEIN"/>
    <property type="match status" value="1"/>
</dbReference>
<feature type="region of interest" description="Disordered" evidence="1">
    <location>
        <begin position="72"/>
        <end position="122"/>
    </location>
</feature>
<feature type="compositionally biased region" description="Low complexity" evidence="1">
    <location>
        <begin position="34"/>
        <end position="44"/>
    </location>
</feature>
<accession>A0ABP9H0B2</accession>
<feature type="region of interest" description="Disordered" evidence="1">
    <location>
        <begin position="138"/>
        <end position="201"/>
    </location>
</feature>
<feature type="chain" id="PRO_5046265904" description="Cysteine rich repeat-containing protein" evidence="2">
    <location>
        <begin position="22"/>
        <end position="201"/>
    </location>
</feature>
<organism evidence="3 4">
    <name type="scientific">Yinghuangia aomiensis</name>
    <dbReference type="NCBI Taxonomy" id="676205"/>
    <lineage>
        <taxon>Bacteria</taxon>
        <taxon>Bacillati</taxon>
        <taxon>Actinomycetota</taxon>
        <taxon>Actinomycetes</taxon>
        <taxon>Kitasatosporales</taxon>
        <taxon>Streptomycetaceae</taxon>
        <taxon>Yinghuangia</taxon>
    </lineage>
</organism>
<evidence type="ECO:0008006" key="5">
    <source>
        <dbReference type="Google" id="ProtNLM"/>
    </source>
</evidence>
<evidence type="ECO:0000256" key="2">
    <source>
        <dbReference type="SAM" id="SignalP"/>
    </source>
</evidence>
<gene>
    <name evidence="3" type="ORF">GCM10023205_20480</name>
</gene>
<reference evidence="4" key="1">
    <citation type="journal article" date="2019" name="Int. J. Syst. Evol. Microbiol.">
        <title>The Global Catalogue of Microorganisms (GCM) 10K type strain sequencing project: providing services to taxonomists for standard genome sequencing and annotation.</title>
        <authorList>
            <consortium name="The Broad Institute Genomics Platform"/>
            <consortium name="The Broad Institute Genome Sequencing Center for Infectious Disease"/>
            <person name="Wu L."/>
            <person name="Ma J."/>
        </authorList>
    </citation>
    <scope>NUCLEOTIDE SEQUENCE [LARGE SCALE GENOMIC DNA]</scope>
    <source>
        <strain evidence="4">JCM 17986</strain>
    </source>
</reference>
<keyword evidence="2" id="KW-0732">Signal</keyword>
<dbReference type="EMBL" id="BAABHS010000006">
    <property type="protein sequence ID" value="GAA4957911.1"/>
    <property type="molecule type" value="Genomic_DNA"/>
</dbReference>
<protein>
    <recommendedName>
        <fullName evidence="5">Cysteine rich repeat-containing protein</fullName>
    </recommendedName>
</protein>
<keyword evidence="4" id="KW-1185">Reference proteome</keyword>
<evidence type="ECO:0000313" key="4">
    <source>
        <dbReference type="Proteomes" id="UP001500466"/>
    </source>
</evidence>
<dbReference type="RefSeq" id="WP_345675040.1">
    <property type="nucleotide sequence ID" value="NZ_BAABHS010000006.1"/>
</dbReference>
<feature type="region of interest" description="Disordered" evidence="1">
    <location>
        <begin position="25"/>
        <end position="58"/>
    </location>
</feature>
<evidence type="ECO:0000256" key="1">
    <source>
        <dbReference type="SAM" id="MobiDB-lite"/>
    </source>
</evidence>
<proteinExistence type="predicted"/>